<proteinExistence type="predicted"/>
<feature type="compositionally biased region" description="Basic and acidic residues" evidence="1">
    <location>
        <begin position="52"/>
        <end position="66"/>
    </location>
</feature>
<feature type="compositionally biased region" description="Low complexity" evidence="1">
    <location>
        <begin position="95"/>
        <end position="111"/>
    </location>
</feature>
<keyword evidence="3" id="KW-1185">Reference proteome</keyword>
<evidence type="ECO:0000313" key="3">
    <source>
        <dbReference type="Proteomes" id="UP000815325"/>
    </source>
</evidence>
<feature type="compositionally biased region" description="Pro residues" evidence="1">
    <location>
        <begin position="112"/>
        <end position="125"/>
    </location>
</feature>
<evidence type="ECO:0000256" key="1">
    <source>
        <dbReference type="SAM" id="MobiDB-lite"/>
    </source>
</evidence>
<name>A0ABQ7GPX4_DUNSA</name>
<accession>A0ABQ7GPX4</accession>
<organism evidence="2 3">
    <name type="scientific">Dunaliella salina</name>
    <name type="common">Green alga</name>
    <name type="synonym">Protococcus salinus</name>
    <dbReference type="NCBI Taxonomy" id="3046"/>
    <lineage>
        <taxon>Eukaryota</taxon>
        <taxon>Viridiplantae</taxon>
        <taxon>Chlorophyta</taxon>
        <taxon>core chlorophytes</taxon>
        <taxon>Chlorophyceae</taxon>
        <taxon>CS clade</taxon>
        <taxon>Chlamydomonadales</taxon>
        <taxon>Dunaliellaceae</taxon>
        <taxon>Dunaliella</taxon>
    </lineage>
</organism>
<gene>
    <name evidence="2" type="ORF">DUNSADRAFT_5644</name>
</gene>
<dbReference type="Proteomes" id="UP000815325">
    <property type="component" value="Unassembled WGS sequence"/>
</dbReference>
<sequence length="358" mass="39215">MNPTDRGKLLASKLMLEDGALARDLKAGASNPASGTRARIEQLRRENAQLQLERDAKQQETVRKQLEQLQLQNNPKHAGHSSTRQKLEELRQGNSQLRAQQQLAQAAASPPSFSPQPRPSPPRAQPCPSSSPSTPTPSHPCPRPSPPPFAGPCKFSRSCMNPMCSRTHPSARDQAVAACLHPYKLLRTGTFPSVSDTEHLAEGMHSRLVRLQSNQSARKHTRDQLREVADQADNLLQKPSNPGSVLVPMQSVTRRLAEAIAQDLLNAAGMSTEGTLDKLLQELPVVVSNTRSDPGLGDEFIGALHVLRMEGNKLHFSLGATTMDAADEYNILLTLMAMAVRCYQGMLQTLVQFKKSPR</sequence>
<dbReference type="EMBL" id="MU069650">
    <property type="protein sequence ID" value="KAF5836650.1"/>
    <property type="molecule type" value="Genomic_DNA"/>
</dbReference>
<dbReference type="SUPFAM" id="SSF75704">
    <property type="entry name" value="Mitotic arrest deficient-like 1, Mad1"/>
    <property type="match status" value="1"/>
</dbReference>
<feature type="compositionally biased region" description="Pro residues" evidence="1">
    <location>
        <begin position="134"/>
        <end position="144"/>
    </location>
</feature>
<feature type="region of interest" description="Disordered" evidence="1">
    <location>
        <begin position="52"/>
        <end position="144"/>
    </location>
</feature>
<evidence type="ECO:0000313" key="2">
    <source>
        <dbReference type="EMBL" id="KAF5836650.1"/>
    </source>
</evidence>
<reference evidence="2" key="1">
    <citation type="submission" date="2017-08" db="EMBL/GenBank/DDBJ databases">
        <authorList>
            <person name="Polle J.E."/>
            <person name="Barry K."/>
            <person name="Cushman J."/>
            <person name="Schmutz J."/>
            <person name="Tran D."/>
            <person name="Hathwaick L.T."/>
            <person name="Yim W.C."/>
            <person name="Jenkins J."/>
            <person name="Mckie-Krisberg Z.M."/>
            <person name="Prochnik S."/>
            <person name="Lindquist E."/>
            <person name="Dockter R.B."/>
            <person name="Adam C."/>
            <person name="Molina H."/>
            <person name="Bunkerborg J."/>
            <person name="Jin E."/>
            <person name="Buchheim M."/>
            <person name="Magnuson J."/>
        </authorList>
    </citation>
    <scope>NUCLEOTIDE SEQUENCE</scope>
    <source>
        <strain evidence="2">CCAP 19/18</strain>
    </source>
</reference>
<comment type="caution">
    <text evidence="2">The sequence shown here is derived from an EMBL/GenBank/DDBJ whole genome shotgun (WGS) entry which is preliminary data.</text>
</comment>
<feature type="compositionally biased region" description="Polar residues" evidence="1">
    <location>
        <begin position="67"/>
        <end position="84"/>
    </location>
</feature>
<protein>
    <submittedName>
        <fullName evidence="2">Uncharacterized protein</fullName>
    </submittedName>
</protein>